<evidence type="ECO:0000259" key="10">
    <source>
        <dbReference type="PROSITE" id="PS50835"/>
    </source>
</evidence>
<keyword evidence="6" id="KW-0325">Glycoprotein</keyword>
<dbReference type="SMART" id="SM00406">
    <property type="entry name" value="IGv"/>
    <property type="match status" value="1"/>
</dbReference>
<dbReference type="Ensembl" id="ENSAPLT00020014137.1">
    <property type="protein sequence ID" value="ENSAPLP00020013126.1"/>
    <property type="gene ID" value="ENSAPLG00020009621.1"/>
</dbReference>
<dbReference type="PROSITE" id="PS50835">
    <property type="entry name" value="IG_LIKE"/>
    <property type="match status" value="1"/>
</dbReference>
<dbReference type="Gene3D" id="2.60.40.10">
    <property type="entry name" value="Immunoglobulins"/>
    <property type="match status" value="1"/>
</dbReference>
<keyword evidence="8" id="KW-1279">T cell receptor</keyword>
<dbReference type="SMART" id="SM00408">
    <property type="entry name" value="IGc2"/>
    <property type="match status" value="1"/>
</dbReference>
<evidence type="ECO:0000313" key="11">
    <source>
        <dbReference type="Ensembl" id="ENSAPLP00020013126.1"/>
    </source>
</evidence>
<dbReference type="InterPro" id="IPR013106">
    <property type="entry name" value="Ig_V-set"/>
</dbReference>
<evidence type="ECO:0000256" key="4">
    <source>
        <dbReference type="ARBA" id="ARBA00023136"/>
    </source>
</evidence>
<dbReference type="InterPro" id="IPR003598">
    <property type="entry name" value="Ig_sub2"/>
</dbReference>
<reference evidence="11" key="1">
    <citation type="submission" date="2019-08" db="EMBL/GenBank/DDBJ databases">
        <title>Three high-quality genomes provides insights into domestication of ducks.</title>
        <authorList>
            <person name="Hou Z.C."/>
            <person name="Zhu F."/>
            <person name="Yin Z.T."/>
            <person name="Zhang F."/>
        </authorList>
    </citation>
    <scope>NUCLEOTIDE SEQUENCE [LARGE SCALE GENOMIC DNA]</scope>
</reference>
<evidence type="ECO:0000256" key="8">
    <source>
        <dbReference type="ARBA" id="ARBA00043266"/>
    </source>
</evidence>
<organism evidence="11 12">
    <name type="scientific">Anas platyrhynchos</name>
    <name type="common">Mallard</name>
    <name type="synonym">Anas boschas</name>
    <dbReference type="NCBI Taxonomy" id="8839"/>
    <lineage>
        <taxon>Eukaryota</taxon>
        <taxon>Metazoa</taxon>
        <taxon>Chordata</taxon>
        <taxon>Craniata</taxon>
        <taxon>Vertebrata</taxon>
        <taxon>Euteleostomi</taxon>
        <taxon>Archelosauria</taxon>
        <taxon>Archosauria</taxon>
        <taxon>Dinosauria</taxon>
        <taxon>Saurischia</taxon>
        <taxon>Theropoda</taxon>
        <taxon>Coelurosauria</taxon>
        <taxon>Aves</taxon>
        <taxon>Neognathae</taxon>
        <taxon>Galloanserae</taxon>
        <taxon>Anseriformes</taxon>
        <taxon>Anatidae</taxon>
        <taxon>Anatinae</taxon>
        <taxon>Anas</taxon>
    </lineage>
</organism>
<reference evidence="11" key="2">
    <citation type="submission" date="2025-08" db="UniProtKB">
        <authorList>
            <consortium name="Ensembl"/>
        </authorList>
    </citation>
    <scope>IDENTIFICATION</scope>
</reference>
<evidence type="ECO:0000256" key="5">
    <source>
        <dbReference type="ARBA" id="ARBA00023157"/>
    </source>
</evidence>
<keyword evidence="2" id="KW-1003">Cell membrane</keyword>
<keyword evidence="8" id="KW-0391">Immunity</keyword>
<evidence type="ECO:0000256" key="6">
    <source>
        <dbReference type="ARBA" id="ARBA00023180"/>
    </source>
</evidence>
<dbReference type="InterPro" id="IPR051896">
    <property type="entry name" value="TCR_alpha_variable"/>
</dbReference>
<protein>
    <recommendedName>
        <fullName evidence="10">Ig-like domain-containing protein</fullName>
    </recommendedName>
</protein>
<dbReference type="CDD" id="cd00099">
    <property type="entry name" value="IgV"/>
    <property type="match status" value="1"/>
</dbReference>
<proteinExistence type="predicted"/>
<name>A0A8B9SY70_ANAPL</name>
<dbReference type="InterPro" id="IPR007110">
    <property type="entry name" value="Ig-like_dom"/>
</dbReference>
<dbReference type="SUPFAM" id="SSF48726">
    <property type="entry name" value="Immunoglobulin"/>
    <property type="match status" value="1"/>
</dbReference>
<evidence type="ECO:0000313" key="12">
    <source>
        <dbReference type="Proteomes" id="UP000694400"/>
    </source>
</evidence>
<dbReference type="GO" id="GO:0042101">
    <property type="term" value="C:T cell receptor complex"/>
    <property type="evidence" value="ECO:0007669"/>
    <property type="project" value="UniProtKB-KW"/>
</dbReference>
<feature type="signal peptide" evidence="9">
    <location>
        <begin position="1"/>
        <end position="23"/>
    </location>
</feature>
<comment type="subunit">
    <text evidence="7">Alpha-beta TR is a heterodimer composed of an alpha and beta chain; disulfide-linked. The alpha-beta TR is associated with the transmembrane signaling CD3 coreceptor proteins to form the TR-CD3 (TcR or TCR). The assembly of alpha-beta TR heterodimers with CD3 occurs in the endoplasmic reticulum where a single alpha-beta TR heterodimer associates with one CD3D-CD3E heterodimer, one CD3G-CD3E heterodimer and one CD247 homodimer forming a stable octameric structure. CD3D-CD3E and CD3G-CD3E heterodimers preferentially associate with TR alpha and TR beta chains, respectively. The association of the CD247 homodimer is the last step of TcR assembly in the endoplasmic reticulum and is required for transport to the cell surface.</text>
</comment>
<sequence length="241" mass="26259">QAEMCSLPGVLLLLLTGTSPTSAEEPWIQQSPAELWLSPGETAELNCNISGSTDRANWYREKPDGSLEWIYWSAAASKPEGRYSGMMRARGIFSLNISDVQREDSGYYYCTSSVLHSQFGNGSRLLVTGERGSVWRCWGHPWGHWVFPLTFRCLRAQALHPGARGHGGALGLCLPAVRLPRRLEPHLGLGRALGRGHELHGHGARHGQDPSPWAPRALLCVSASLGLLPVLPRVTATGSCC</sequence>
<comment type="subcellular location">
    <subcellularLocation>
        <location evidence="1">Cell membrane</location>
    </subcellularLocation>
</comment>
<dbReference type="InterPro" id="IPR013783">
    <property type="entry name" value="Ig-like_fold"/>
</dbReference>
<feature type="domain" description="Ig-like" evidence="10">
    <location>
        <begin position="26"/>
        <end position="128"/>
    </location>
</feature>
<dbReference type="AlphaFoldDB" id="A0A8B9SY70"/>
<dbReference type="PANTHER" id="PTHR19339:SF5">
    <property type="entry name" value="IG-LIKE DOMAIN-CONTAINING PROTEIN"/>
    <property type="match status" value="1"/>
</dbReference>
<feature type="chain" id="PRO_5034064302" description="Ig-like domain-containing protein" evidence="9">
    <location>
        <begin position="24"/>
        <end position="241"/>
    </location>
</feature>
<dbReference type="Pfam" id="PF07686">
    <property type="entry name" value="V-set"/>
    <property type="match status" value="1"/>
</dbReference>
<dbReference type="InterPro" id="IPR003599">
    <property type="entry name" value="Ig_sub"/>
</dbReference>
<accession>A0A8B9SY70</accession>
<evidence type="ECO:0000256" key="3">
    <source>
        <dbReference type="ARBA" id="ARBA00022729"/>
    </source>
</evidence>
<keyword evidence="4" id="KW-0472">Membrane</keyword>
<keyword evidence="8" id="KW-1064">Adaptive immunity</keyword>
<evidence type="ECO:0000256" key="2">
    <source>
        <dbReference type="ARBA" id="ARBA00022475"/>
    </source>
</evidence>
<dbReference type="Proteomes" id="UP000694400">
    <property type="component" value="Chromosome 32"/>
</dbReference>
<dbReference type="SMART" id="SM00409">
    <property type="entry name" value="IG"/>
    <property type="match status" value="1"/>
</dbReference>
<evidence type="ECO:0000256" key="7">
    <source>
        <dbReference type="ARBA" id="ARBA00038651"/>
    </source>
</evidence>
<dbReference type="PANTHER" id="PTHR19339">
    <property type="entry name" value="T CELL RECEPTOR ALPHA VARIABLE 39"/>
    <property type="match status" value="1"/>
</dbReference>
<evidence type="ECO:0000256" key="9">
    <source>
        <dbReference type="SAM" id="SignalP"/>
    </source>
</evidence>
<reference evidence="11" key="3">
    <citation type="submission" date="2025-09" db="UniProtKB">
        <authorList>
            <consortium name="Ensembl"/>
        </authorList>
    </citation>
    <scope>IDENTIFICATION</scope>
</reference>
<dbReference type="InterPro" id="IPR036179">
    <property type="entry name" value="Ig-like_dom_sf"/>
</dbReference>
<evidence type="ECO:0000256" key="1">
    <source>
        <dbReference type="ARBA" id="ARBA00004236"/>
    </source>
</evidence>
<keyword evidence="5" id="KW-1015">Disulfide bond</keyword>
<keyword evidence="3 9" id="KW-0732">Signal</keyword>